<sequence>MSFFLEITWSLVPQAIVIVAEKLRYHVSQSEIIARHNFIKSMIYYIVIGTFTGSDSFFIKKAIGLLREFAGGTFTIRDS</sequence>
<proteinExistence type="predicted"/>
<gene>
    <name evidence="1" type="ORF">G9C98_000202</name>
</gene>
<organism evidence="1 2">
    <name type="scientific">Cotesia typhae</name>
    <dbReference type="NCBI Taxonomy" id="2053667"/>
    <lineage>
        <taxon>Eukaryota</taxon>
        <taxon>Metazoa</taxon>
        <taxon>Ecdysozoa</taxon>
        <taxon>Arthropoda</taxon>
        <taxon>Hexapoda</taxon>
        <taxon>Insecta</taxon>
        <taxon>Pterygota</taxon>
        <taxon>Neoptera</taxon>
        <taxon>Endopterygota</taxon>
        <taxon>Hymenoptera</taxon>
        <taxon>Apocrita</taxon>
        <taxon>Ichneumonoidea</taxon>
        <taxon>Braconidae</taxon>
        <taxon>Microgastrinae</taxon>
        <taxon>Cotesia</taxon>
    </lineage>
</organism>
<reference evidence="1" key="2">
    <citation type="submission" date="2021-04" db="EMBL/GenBank/DDBJ databases">
        <title>Genome-wide patterns of bracovirus chromosomal integration into multiple host tissues during parasitism.</title>
        <authorList>
            <person name="Chebbi M.A.C."/>
        </authorList>
    </citation>
    <scope>NUCLEOTIDE SEQUENCE</scope>
    <source>
        <tissue evidence="1">Whole body</tissue>
    </source>
</reference>
<name>A0A8J5V1J0_9HYME</name>
<accession>A0A8J5V1J0</accession>
<protein>
    <submittedName>
        <fullName evidence="1">Uncharacterized protein</fullName>
    </submittedName>
</protein>
<reference evidence="1" key="1">
    <citation type="submission" date="2020-03" db="EMBL/GenBank/DDBJ databases">
        <authorList>
            <person name="Chebbi M.A."/>
            <person name="Drezen J.M."/>
        </authorList>
    </citation>
    <scope>NUCLEOTIDE SEQUENCE</scope>
    <source>
        <tissue evidence="1">Whole body</tissue>
    </source>
</reference>
<evidence type="ECO:0000313" key="1">
    <source>
        <dbReference type="EMBL" id="KAG8042211.1"/>
    </source>
</evidence>
<dbReference type="AlphaFoldDB" id="A0A8J5V1J0"/>
<evidence type="ECO:0000313" key="2">
    <source>
        <dbReference type="Proteomes" id="UP000729913"/>
    </source>
</evidence>
<dbReference type="EMBL" id="JAAOIC020000003">
    <property type="protein sequence ID" value="KAG8042211.1"/>
    <property type="molecule type" value="Genomic_DNA"/>
</dbReference>
<comment type="caution">
    <text evidence="1">The sequence shown here is derived from an EMBL/GenBank/DDBJ whole genome shotgun (WGS) entry which is preliminary data.</text>
</comment>
<keyword evidence="2" id="KW-1185">Reference proteome</keyword>
<dbReference type="Proteomes" id="UP000729913">
    <property type="component" value="Unassembled WGS sequence"/>
</dbReference>